<dbReference type="AlphaFoldDB" id="A0AAV9NM96"/>
<proteinExistence type="predicted"/>
<dbReference type="GeneID" id="89979142"/>
<evidence type="ECO:0000313" key="2">
    <source>
        <dbReference type="EMBL" id="KAK5058724.1"/>
    </source>
</evidence>
<gene>
    <name evidence="2" type="ORF">LTR84_010988</name>
</gene>
<dbReference type="RefSeq" id="XP_064709247.1">
    <property type="nucleotide sequence ID" value="XM_064854521.1"/>
</dbReference>
<protein>
    <submittedName>
        <fullName evidence="2">Uncharacterized protein</fullName>
    </submittedName>
</protein>
<keyword evidence="3" id="KW-1185">Reference proteome</keyword>
<feature type="region of interest" description="Disordered" evidence="1">
    <location>
        <begin position="77"/>
        <end position="113"/>
    </location>
</feature>
<comment type="caution">
    <text evidence="2">The sequence shown here is derived from an EMBL/GenBank/DDBJ whole genome shotgun (WGS) entry which is preliminary data.</text>
</comment>
<sequence>MAARYIPPHARNGHQTANSINSTAKCVSPHLQDGELNPSLGDLGRDHYRTVKEIKQYFWPNGNADLKVQDSSCEDLKDEDVERDHSCGEKVSNTSFGTEDNDGKPIKNNDPPLKSHATLLASAAHPRVLSYVLVFHDSNPRWKKDNIIFAKSNLHLLPPEHSDDLKIDSNNDAHGKNSDMGASCGVPREEVPIAVFHGARSCDRNRMDFDAWYRVSRVQILEPHTAELERMMGQKFSLLHMKHSQDAKTKKFERSLKRKWAVIKLEKDVQANLKRGKPIIPRLEGKEGRGSGKTSSGSAQTLGVNEMLRILRLRDDEGKAGTHEDVQEGAQDSEEGHEAAQAGFQNDAQEGAQGSPDAKGDIKESHLNSAPNDHDSPNDNEQSPKDDNQKDTPEETPDAAQKAPPVKGKKKPEHKNTTTDRETHPAKRSIKLDPTVPSFVPKMRRDNA</sequence>
<reference evidence="2 3" key="1">
    <citation type="submission" date="2023-08" db="EMBL/GenBank/DDBJ databases">
        <title>Black Yeasts Isolated from many extreme environments.</title>
        <authorList>
            <person name="Coleine C."/>
            <person name="Stajich J.E."/>
            <person name="Selbmann L."/>
        </authorList>
    </citation>
    <scope>NUCLEOTIDE SEQUENCE [LARGE SCALE GENOMIC DNA]</scope>
    <source>
        <strain evidence="2 3">CCFEE 5792</strain>
    </source>
</reference>
<accession>A0AAV9NM96</accession>
<name>A0AAV9NM96_9EURO</name>
<evidence type="ECO:0000313" key="3">
    <source>
        <dbReference type="Proteomes" id="UP001358417"/>
    </source>
</evidence>
<feature type="compositionally biased region" description="Basic and acidic residues" evidence="1">
    <location>
        <begin position="358"/>
        <end position="393"/>
    </location>
</feature>
<feature type="region of interest" description="Disordered" evidence="1">
    <location>
        <begin position="319"/>
        <end position="448"/>
    </location>
</feature>
<organism evidence="2 3">
    <name type="scientific">Exophiala bonariae</name>
    <dbReference type="NCBI Taxonomy" id="1690606"/>
    <lineage>
        <taxon>Eukaryota</taxon>
        <taxon>Fungi</taxon>
        <taxon>Dikarya</taxon>
        <taxon>Ascomycota</taxon>
        <taxon>Pezizomycotina</taxon>
        <taxon>Eurotiomycetes</taxon>
        <taxon>Chaetothyriomycetidae</taxon>
        <taxon>Chaetothyriales</taxon>
        <taxon>Herpotrichiellaceae</taxon>
        <taxon>Exophiala</taxon>
    </lineage>
</organism>
<feature type="region of interest" description="Disordered" evidence="1">
    <location>
        <begin position="277"/>
        <end position="304"/>
    </location>
</feature>
<dbReference type="Proteomes" id="UP001358417">
    <property type="component" value="Unassembled WGS sequence"/>
</dbReference>
<feature type="compositionally biased region" description="Polar residues" evidence="1">
    <location>
        <begin position="292"/>
        <end position="303"/>
    </location>
</feature>
<dbReference type="EMBL" id="JAVRRD010000005">
    <property type="protein sequence ID" value="KAK5058724.1"/>
    <property type="molecule type" value="Genomic_DNA"/>
</dbReference>
<feature type="compositionally biased region" description="Basic and acidic residues" evidence="1">
    <location>
        <begin position="414"/>
        <end position="425"/>
    </location>
</feature>
<evidence type="ECO:0000256" key="1">
    <source>
        <dbReference type="SAM" id="MobiDB-lite"/>
    </source>
</evidence>